<dbReference type="Proteomes" id="UP000005257">
    <property type="component" value="Chromosome"/>
</dbReference>
<dbReference type="EMBL" id="CP003763">
    <property type="protein sequence ID" value="AFQ27225.1"/>
    <property type="molecule type" value="Genomic_DNA"/>
</dbReference>
<evidence type="ECO:0000259" key="1">
    <source>
        <dbReference type="Pfam" id="PF26338"/>
    </source>
</evidence>
<accession>A0A9W3JQZ6</accession>
<evidence type="ECO:0000313" key="2">
    <source>
        <dbReference type="EMBL" id="AFQ27225.1"/>
    </source>
</evidence>
<dbReference type="KEGG" id="btn:BTF1_15250"/>
<proteinExistence type="predicted"/>
<reference evidence="2 3" key="1">
    <citation type="journal article" date="2013" name="Genome Announc.">
        <title>Complete Genome Sequence of Bacillus thuringiensis Serovar Israelensis Strain HD-789.</title>
        <authorList>
            <person name="Doggett N.A."/>
            <person name="Stubben C.J."/>
            <person name="Chertkov O."/>
            <person name="Bruce D.C."/>
            <person name="Detter J.C."/>
            <person name="Johnson S.L."/>
            <person name="Han C.S."/>
        </authorList>
    </citation>
    <scope>NUCLEOTIDE SEQUENCE [LARGE SCALE GENOMIC DNA]</scope>
    <source>
        <strain evidence="2 3">HD-789</strain>
    </source>
</reference>
<feature type="domain" description="DUF8088" evidence="1">
    <location>
        <begin position="4"/>
        <end position="45"/>
    </location>
</feature>
<dbReference type="InterPro" id="IPR058401">
    <property type="entry name" value="DUF8088"/>
</dbReference>
<dbReference type="AlphaFoldDB" id="A0A9W3JQZ6"/>
<dbReference type="RefSeq" id="WP_001092479.1">
    <property type="nucleotide sequence ID" value="NC_018508.1"/>
</dbReference>
<name>A0A9W3JQZ6_BACTU</name>
<organism evidence="2 3">
    <name type="scientific">Bacillus thuringiensis HD-789</name>
    <dbReference type="NCBI Taxonomy" id="1217737"/>
    <lineage>
        <taxon>Bacteria</taxon>
        <taxon>Bacillati</taxon>
        <taxon>Bacillota</taxon>
        <taxon>Bacilli</taxon>
        <taxon>Bacillales</taxon>
        <taxon>Bacillaceae</taxon>
        <taxon>Bacillus</taxon>
        <taxon>Bacillus cereus group</taxon>
    </lineage>
</organism>
<evidence type="ECO:0000313" key="3">
    <source>
        <dbReference type="Proteomes" id="UP000005257"/>
    </source>
</evidence>
<sequence length="102" mass="11753">MNTITIKFGQGTEAWKDMQEVVKVLHGKGYIAQPYEDIGTVKLTKEINDELVDKKRQFNCDLCFQNKIIEEKSIYQFDEDGDIVACVECEKKAFEQLGNQTK</sequence>
<protein>
    <recommendedName>
        <fullName evidence="1">DUF8088 domain-containing protein</fullName>
    </recommendedName>
</protein>
<dbReference type="Pfam" id="PF26338">
    <property type="entry name" value="DUF8088"/>
    <property type="match status" value="1"/>
</dbReference>
<gene>
    <name evidence="2" type="ORF">BTF1_15250</name>
</gene>